<feature type="compositionally biased region" description="Basic and acidic residues" evidence="10">
    <location>
        <begin position="260"/>
        <end position="279"/>
    </location>
</feature>
<sequence>MSNRVQKGGQKFKPIVKPRGRTAEASPNVSRKPTSARGITAEPLGPRSTETNNVQAQDSRLSLGPKGLPASEQRDVSVLAHKSNNAIVNGQTWKPVSSSSAVRSGRGPSAAEAINEDNIQTGQFVCQSTGPSNTTSSLAIPFISPSRSRHVPPNQRSHSVSAAPDPSSMPAHDPEQAEPILHSSMQDGIPAAVGDSQPHSRAVLTGSAAIIKMDEGGAGQHLASAMAVGERHAGASYGIRPRTKTMGVRHAENSAAVDAATHDIGNRMDRSRRSPKETEEVLNGEQPSPNRTPRRSTRLQRRSSEIPEVHEKSDTADTQGSASESEPRRKRRRRSSTVSSMSLRGRRSRNPIIFDPIADPGEELDPTTVTMATICDDTGQGRISGKTAVIQRNHLAWKASNKEKRERMLAIMETKKYGHKVDEDVSQTRTLRATKESADDDEPPVAESSSSTAVEDASGSGFNYKESLAVNRFSARVRIGPNGETIIDEESLLVDRGDNTEDATETYQHVEESDQTKFINSASYSRRLRGSRWSAEETDLFYDALSQFGENYELISYVLPGRDRRSCKAKFKIEDRKNPSRINYCLQNRVPFDIQTLSRLTGRDLSGPTPEIRTPEITKPVESVQEQEQEQHHSENEGQEEGEPPIREQHNRSKIPDMSRAGSPDFDEVGTFTGATVRTYLLTAIYTITTQTPFFDSVDELQQQGINVQDILKLKAASLNTVSGVNMTPRRQLLKIKGLSEAKVEKIKEAVHKIMGSSFATGLEIQDKRKRVLVISTGSKSVDSILGGGIMSQSISEVYGEFRTGKTQLAHTMSVVAQLPPELGGASGKVAYIDTEGTFRPDRIKSIADRFGVDGSMALENVLYARAFNSEHQMELINECSNRFAEDKDFRLLIVDSIMALFRTDFSGRGELSERQQKLAQMLSRLTKLSEEFNIAILLTNQVQSDPGATMTFVAGGALKPIGGHILSHASATRMFLRKGRAEERVAKLVDSPDRPESEASYKLDEGGWSDV</sequence>
<organism evidence="15 16">
    <name type="scientific">Sanghuangporus baumii</name>
    <name type="common">Phellinus baumii</name>
    <dbReference type="NCBI Taxonomy" id="108892"/>
    <lineage>
        <taxon>Eukaryota</taxon>
        <taxon>Fungi</taxon>
        <taxon>Dikarya</taxon>
        <taxon>Basidiomycota</taxon>
        <taxon>Agaricomycotina</taxon>
        <taxon>Agaricomycetes</taxon>
        <taxon>Hymenochaetales</taxon>
        <taxon>Hymenochaetaceae</taxon>
        <taxon>Sanghuangporus</taxon>
    </lineage>
</organism>
<comment type="similarity">
    <text evidence="2">Belongs to the RecA family. DMC1 subfamily.</text>
</comment>
<keyword evidence="4 9" id="KW-0067">ATP-binding</keyword>
<dbReference type="InterPro" id="IPR027417">
    <property type="entry name" value="P-loop_NTPase"/>
</dbReference>
<feature type="compositionally biased region" description="Basic and acidic residues" evidence="10">
    <location>
        <begin position="644"/>
        <end position="657"/>
    </location>
</feature>
<protein>
    <submittedName>
        <fullName evidence="15">RecA family ATPase</fullName>
    </submittedName>
</protein>
<keyword evidence="3 9" id="KW-0547">Nucleotide-binding</keyword>
<feature type="region of interest" description="Disordered" evidence="10">
    <location>
        <begin position="1"/>
        <end position="73"/>
    </location>
</feature>
<dbReference type="CDD" id="cd19514">
    <property type="entry name" value="DMC1"/>
    <property type="match status" value="1"/>
</dbReference>
<dbReference type="FunFam" id="3.40.50.300:FF:000239">
    <property type="entry name" value="Meiotic recombination protein DMC1"/>
    <property type="match status" value="1"/>
</dbReference>
<dbReference type="InterPro" id="IPR013632">
    <property type="entry name" value="Rad51_C"/>
</dbReference>
<evidence type="ECO:0000256" key="2">
    <source>
        <dbReference type="ARBA" id="ARBA00008897"/>
    </source>
</evidence>
<dbReference type="SUPFAM" id="SSF46689">
    <property type="entry name" value="Homeodomain-like"/>
    <property type="match status" value="1"/>
</dbReference>
<name>A0A9Q5HXM6_SANBA</name>
<dbReference type="InterPro" id="IPR003593">
    <property type="entry name" value="AAA+_ATPase"/>
</dbReference>
<dbReference type="GO" id="GO:0042148">
    <property type="term" value="P:DNA strand invasion"/>
    <property type="evidence" value="ECO:0007669"/>
    <property type="project" value="TreeGrafter"/>
</dbReference>
<evidence type="ECO:0000256" key="4">
    <source>
        <dbReference type="ARBA" id="ARBA00022840"/>
    </source>
</evidence>
<dbReference type="GO" id="GO:0003690">
    <property type="term" value="F:double-stranded DNA binding"/>
    <property type="evidence" value="ECO:0007669"/>
    <property type="project" value="TreeGrafter"/>
</dbReference>
<evidence type="ECO:0000313" key="15">
    <source>
        <dbReference type="EMBL" id="OCB87910.1"/>
    </source>
</evidence>
<evidence type="ECO:0000256" key="10">
    <source>
        <dbReference type="SAM" id="MobiDB-lite"/>
    </source>
</evidence>
<dbReference type="InterPro" id="IPR017884">
    <property type="entry name" value="SANT_dom"/>
</dbReference>
<dbReference type="Pfam" id="PF08423">
    <property type="entry name" value="Rad51"/>
    <property type="match status" value="1"/>
</dbReference>
<dbReference type="SUPFAM" id="SSF47794">
    <property type="entry name" value="Rad51 N-terminal domain-like"/>
    <property type="match status" value="1"/>
</dbReference>
<dbReference type="Pfam" id="PF15963">
    <property type="entry name" value="Myb_DNA-bind_7"/>
    <property type="match status" value="1"/>
</dbReference>
<dbReference type="GO" id="GO:0005524">
    <property type="term" value="F:ATP binding"/>
    <property type="evidence" value="ECO:0007669"/>
    <property type="project" value="UniProtKB-KW"/>
</dbReference>
<dbReference type="InterPro" id="IPR011940">
    <property type="entry name" value="Dmc1"/>
</dbReference>
<dbReference type="Gene3D" id="3.40.50.300">
    <property type="entry name" value="P-loop containing nucleotide triphosphate hydrolases"/>
    <property type="match status" value="1"/>
</dbReference>
<dbReference type="InterPro" id="IPR010995">
    <property type="entry name" value="DNA_repair_Rad51/TF_NusA_a-hlx"/>
</dbReference>
<keyword evidence="7" id="KW-0469">Meiosis</keyword>
<evidence type="ECO:0000259" key="12">
    <source>
        <dbReference type="PROSITE" id="PS50162"/>
    </source>
</evidence>
<feature type="domain" description="RecA family profile 1" evidence="12">
    <location>
        <begin position="771"/>
        <end position="943"/>
    </location>
</feature>
<dbReference type="SUPFAM" id="SSF52540">
    <property type="entry name" value="P-loop containing nucleoside triphosphate hydrolases"/>
    <property type="match status" value="1"/>
</dbReference>
<dbReference type="NCBIfam" id="TIGR02238">
    <property type="entry name" value="recomb_DMC1"/>
    <property type="match status" value="1"/>
</dbReference>
<feature type="compositionally biased region" description="Basic and acidic residues" evidence="10">
    <location>
        <begin position="987"/>
        <end position="1006"/>
    </location>
</feature>
<reference evidence="15" key="1">
    <citation type="submission" date="2016-06" db="EMBL/GenBank/DDBJ databases">
        <title>Draft Genome sequence of the fungus Inonotus baumii.</title>
        <authorList>
            <person name="Zhu H."/>
            <person name="Lin W."/>
        </authorList>
    </citation>
    <scope>NUCLEOTIDE SEQUENCE</scope>
    <source>
        <strain evidence="15">821</strain>
    </source>
</reference>
<keyword evidence="8" id="KW-0131">Cell cycle</keyword>
<comment type="subcellular location">
    <subcellularLocation>
        <location evidence="1">Nucleus</location>
    </subcellularLocation>
</comment>
<dbReference type="EMBL" id="LNZH02000187">
    <property type="protein sequence ID" value="OCB87910.1"/>
    <property type="molecule type" value="Genomic_DNA"/>
</dbReference>
<dbReference type="CDD" id="cd00167">
    <property type="entry name" value="SANT"/>
    <property type="match status" value="1"/>
</dbReference>
<dbReference type="PANTHER" id="PTHR22942">
    <property type="entry name" value="RECA/RAD51/RADA DNA STRAND-PAIRING FAMILY MEMBER"/>
    <property type="match status" value="1"/>
</dbReference>
<dbReference type="GO" id="GO:0000709">
    <property type="term" value="P:meiotic joint molecule formation"/>
    <property type="evidence" value="ECO:0007669"/>
    <property type="project" value="UniProtKB-ARBA"/>
</dbReference>
<dbReference type="OrthoDB" id="10251254at2759"/>
<feature type="domain" description="RecA family profile 2" evidence="13">
    <location>
        <begin position="950"/>
        <end position="1012"/>
    </location>
</feature>
<dbReference type="InterPro" id="IPR020587">
    <property type="entry name" value="RecA_monomer-monomer_interface"/>
</dbReference>
<keyword evidence="6" id="KW-0539">Nucleus</keyword>
<dbReference type="Gene3D" id="1.10.10.60">
    <property type="entry name" value="Homeodomain-like"/>
    <property type="match status" value="1"/>
</dbReference>
<feature type="compositionally biased region" description="Low complexity" evidence="10">
    <location>
        <begin position="95"/>
        <end position="110"/>
    </location>
</feature>
<evidence type="ECO:0000313" key="16">
    <source>
        <dbReference type="Proteomes" id="UP000757232"/>
    </source>
</evidence>
<feature type="compositionally biased region" description="Basic and acidic residues" evidence="10">
    <location>
        <begin position="302"/>
        <end position="315"/>
    </location>
</feature>
<dbReference type="GO" id="GO:0000150">
    <property type="term" value="F:DNA strand exchange activity"/>
    <property type="evidence" value="ECO:0007669"/>
    <property type="project" value="InterPro"/>
</dbReference>
<dbReference type="PROSITE" id="PS50163">
    <property type="entry name" value="RECA_3"/>
    <property type="match status" value="1"/>
</dbReference>
<dbReference type="AlphaFoldDB" id="A0A9Q5HXM6"/>
<evidence type="ECO:0000256" key="9">
    <source>
        <dbReference type="RuleBase" id="RU003422"/>
    </source>
</evidence>
<dbReference type="SMART" id="SM00717">
    <property type="entry name" value="SANT"/>
    <property type="match status" value="1"/>
</dbReference>
<feature type="compositionally biased region" description="Polar residues" evidence="10">
    <location>
        <begin position="48"/>
        <end position="60"/>
    </location>
</feature>
<dbReference type="NCBIfam" id="NF003301">
    <property type="entry name" value="PRK04301.1"/>
    <property type="match status" value="1"/>
</dbReference>
<proteinExistence type="inferred from homology"/>
<feature type="region of interest" description="Disordered" evidence="10">
    <location>
        <begin position="987"/>
        <end position="1012"/>
    </location>
</feature>
<dbReference type="GO" id="GO:0070192">
    <property type="term" value="P:chromosome organization involved in meiotic cell cycle"/>
    <property type="evidence" value="ECO:0007669"/>
    <property type="project" value="TreeGrafter"/>
</dbReference>
<dbReference type="InterPro" id="IPR001005">
    <property type="entry name" value="SANT/Myb"/>
</dbReference>
<evidence type="ECO:0000256" key="6">
    <source>
        <dbReference type="ARBA" id="ARBA00023242"/>
    </source>
</evidence>
<evidence type="ECO:0000256" key="3">
    <source>
        <dbReference type="ARBA" id="ARBA00022741"/>
    </source>
</evidence>
<dbReference type="GO" id="GO:0140664">
    <property type="term" value="F:ATP-dependent DNA damage sensor activity"/>
    <property type="evidence" value="ECO:0007669"/>
    <property type="project" value="InterPro"/>
</dbReference>
<dbReference type="PROSITE" id="PS51293">
    <property type="entry name" value="SANT"/>
    <property type="match status" value="1"/>
</dbReference>
<evidence type="ECO:0000256" key="5">
    <source>
        <dbReference type="ARBA" id="ARBA00023125"/>
    </source>
</evidence>
<dbReference type="GO" id="GO:0003697">
    <property type="term" value="F:single-stranded DNA binding"/>
    <property type="evidence" value="ECO:0007669"/>
    <property type="project" value="TreeGrafter"/>
</dbReference>
<keyword evidence="16" id="KW-1185">Reference proteome</keyword>
<dbReference type="InterPro" id="IPR009057">
    <property type="entry name" value="Homeodomain-like_sf"/>
</dbReference>
<keyword evidence="5" id="KW-0238">DNA-binding</keyword>
<dbReference type="InterPro" id="IPR039467">
    <property type="entry name" value="TFIIIB_B''_Myb"/>
</dbReference>
<feature type="region of interest" description="Disordered" evidence="10">
    <location>
        <begin position="600"/>
        <end position="667"/>
    </location>
</feature>
<dbReference type="PROSITE" id="PS50162">
    <property type="entry name" value="RECA_2"/>
    <property type="match status" value="1"/>
</dbReference>
<dbReference type="GO" id="GO:0000794">
    <property type="term" value="C:condensed nuclear chromosome"/>
    <property type="evidence" value="ECO:0007669"/>
    <property type="project" value="TreeGrafter"/>
</dbReference>
<feature type="compositionally biased region" description="Basic residues" evidence="10">
    <location>
        <begin position="292"/>
        <end position="301"/>
    </location>
</feature>
<dbReference type="Proteomes" id="UP000757232">
    <property type="component" value="Unassembled WGS sequence"/>
</dbReference>
<dbReference type="GO" id="GO:0006312">
    <property type="term" value="P:mitotic recombination"/>
    <property type="evidence" value="ECO:0007669"/>
    <property type="project" value="TreeGrafter"/>
</dbReference>
<evidence type="ECO:0000259" key="11">
    <source>
        <dbReference type="PROSITE" id="PS50090"/>
    </source>
</evidence>
<dbReference type="GO" id="GO:0000730">
    <property type="term" value="P:DNA recombinase assembly"/>
    <property type="evidence" value="ECO:0007669"/>
    <property type="project" value="TreeGrafter"/>
</dbReference>
<comment type="caution">
    <text evidence="15">The sequence shown here is derived from an EMBL/GenBank/DDBJ whole genome shotgun (WGS) entry which is preliminary data.</text>
</comment>
<dbReference type="SMART" id="SM00382">
    <property type="entry name" value="AAA"/>
    <property type="match status" value="1"/>
</dbReference>
<feature type="domain" description="SANT" evidence="14">
    <location>
        <begin position="528"/>
        <end position="579"/>
    </location>
</feature>
<evidence type="ECO:0000259" key="13">
    <source>
        <dbReference type="PROSITE" id="PS50163"/>
    </source>
</evidence>
<dbReference type="InterPro" id="IPR020588">
    <property type="entry name" value="RecA_ATP-bd"/>
</dbReference>
<feature type="region of interest" description="Disordered" evidence="10">
    <location>
        <begin position="433"/>
        <end position="459"/>
    </location>
</feature>
<gene>
    <name evidence="15" type="ORF">A7U60_g5047</name>
</gene>
<feature type="region of interest" description="Disordered" evidence="10">
    <location>
        <begin position="254"/>
        <end position="365"/>
    </location>
</feature>
<dbReference type="PROSITE" id="PS50090">
    <property type="entry name" value="MYB_LIKE"/>
    <property type="match status" value="1"/>
</dbReference>
<dbReference type="PANTHER" id="PTHR22942:SF30">
    <property type="entry name" value="MEIOTIC RECOMBINATION PROTEIN DMC1_LIM15 HOMOLOG"/>
    <property type="match status" value="1"/>
</dbReference>
<dbReference type="Gene3D" id="1.10.150.20">
    <property type="entry name" value="5' to 3' exonuclease, C-terminal subdomain"/>
    <property type="match status" value="1"/>
</dbReference>
<feature type="domain" description="Myb-like" evidence="11">
    <location>
        <begin position="525"/>
        <end position="572"/>
    </location>
</feature>
<feature type="region of interest" description="Disordered" evidence="10">
    <location>
        <begin position="90"/>
        <end position="175"/>
    </location>
</feature>
<feature type="compositionally biased region" description="Polar residues" evidence="10">
    <location>
        <begin position="117"/>
        <end position="138"/>
    </location>
</feature>
<evidence type="ECO:0000256" key="8">
    <source>
        <dbReference type="ARBA" id="ARBA00023306"/>
    </source>
</evidence>
<accession>A0A9Q5HXM6</accession>
<evidence type="ECO:0000256" key="1">
    <source>
        <dbReference type="ARBA" id="ARBA00004123"/>
    </source>
</evidence>
<evidence type="ECO:0000256" key="7">
    <source>
        <dbReference type="ARBA" id="ARBA00023254"/>
    </source>
</evidence>
<evidence type="ECO:0000259" key="14">
    <source>
        <dbReference type="PROSITE" id="PS51293"/>
    </source>
</evidence>